<dbReference type="Pfam" id="PF07739">
    <property type="entry name" value="TipAS"/>
    <property type="match status" value="1"/>
</dbReference>
<dbReference type="InterPro" id="IPR009061">
    <property type="entry name" value="DNA-bd_dom_put_sf"/>
</dbReference>
<reference evidence="7" key="1">
    <citation type="journal article" date="2019" name="Int. J. Syst. Evol. Microbiol.">
        <title>The Global Catalogue of Microorganisms (GCM) 10K type strain sequencing project: providing services to taxonomists for standard genome sequencing and annotation.</title>
        <authorList>
            <consortium name="The Broad Institute Genomics Platform"/>
            <consortium name="The Broad Institute Genome Sequencing Center for Infectious Disease"/>
            <person name="Wu L."/>
            <person name="Ma J."/>
        </authorList>
    </citation>
    <scope>NUCLEOTIDE SEQUENCE [LARGE SCALE GENOMIC DNA]</scope>
    <source>
        <strain evidence="7">CGMCC 1.13574</strain>
    </source>
</reference>
<dbReference type="SUPFAM" id="SSF46955">
    <property type="entry name" value="Putative DNA-binding domain"/>
    <property type="match status" value="1"/>
</dbReference>
<dbReference type="InterPro" id="IPR000551">
    <property type="entry name" value="MerR-type_HTH_dom"/>
</dbReference>
<evidence type="ECO:0000256" key="4">
    <source>
        <dbReference type="ARBA" id="ARBA00023163"/>
    </source>
</evidence>
<dbReference type="Proteomes" id="UP001597343">
    <property type="component" value="Unassembled WGS sequence"/>
</dbReference>
<keyword evidence="1" id="KW-0805">Transcription regulation</keyword>
<feature type="domain" description="HTH merR-type" evidence="5">
    <location>
        <begin position="2"/>
        <end position="71"/>
    </location>
</feature>
<dbReference type="PROSITE" id="PS50937">
    <property type="entry name" value="HTH_MERR_2"/>
    <property type="match status" value="1"/>
</dbReference>
<dbReference type="PANTHER" id="PTHR30204:SF90">
    <property type="entry name" value="HTH-TYPE TRANSCRIPTIONAL ACTIVATOR MTA"/>
    <property type="match status" value="1"/>
</dbReference>
<sequence length="256" mass="29458">MAYRVKEVADLVGVSVRTLHHYDEIGLLAPSSVSEAGYRLYTDRELERLQQILFFREIGFSLQEIGEILDSPDFDRKSALVAHQEILMQKKKRLEDIIATVKKTIESIEEGIEMSEKELFEGFDMTPLEEHKKKYSAEARAKYGDEVVEAAEKRTESYTKEDWAKITARQEANYAKIIAAMHNGPSDPQVQEAVADLRQTIIDYHYDCTLEIFRGLGDLYVADERFTANIDKYQPGLAAFLREAMHFYCDQLEKKS</sequence>
<dbReference type="PANTHER" id="PTHR30204">
    <property type="entry name" value="REDOX-CYCLING DRUG-SENSING TRANSCRIPTIONAL ACTIVATOR SOXR"/>
    <property type="match status" value="1"/>
</dbReference>
<dbReference type="Pfam" id="PF13411">
    <property type="entry name" value="MerR_1"/>
    <property type="match status" value="1"/>
</dbReference>
<keyword evidence="3" id="KW-0010">Activator</keyword>
<dbReference type="RefSeq" id="WP_386046346.1">
    <property type="nucleotide sequence ID" value="NZ_JBHUIO010000005.1"/>
</dbReference>
<dbReference type="Gene3D" id="1.10.490.50">
    <property type="entry name" value="Antibiotic binding domain of TipA-like multidrug resistance regulators"/>
    <property type="match status" value="1"/>
</dbReference>
<keyword evidence="2" id="KW-0238">DNA-binding</keyword>
<dbReference type="SMART" id="SM00422">
    <property type="entry name" value="HTH_MERR"/>
    <property type="match status" value="1"/>
</dbReference>
<comment type="caution">
    <text evidence="6">The sequence shown here is derived from an EMBL/GenBank/DDBJ whole genome shotgun (WGS) entry which is preliminary data.</text>
</comment>
<dbReference type="PRINTS" id="PR00040">
    <property type="entry name" value="HTHMERR"/>
</dbReference>
<keyword evidence="7" id="KW-1185">Reference proteome</keyword>
<keyword evidence="4" id="KW-0804">Transcription</keyword>
<evidence type="ECO:0000313" key="6">
    <source>
        <dbReference type="EMBL" id="MFD2170415.1"/>
    </source>
</evidence>
<evidence type="ECO:0000313" key="7">
    <source>
        <dbReference type="Proteomes" id="UP001597343"/>
    </source>
</evidence>
<dbReference type="InterPro" id="IPR047057">
    <property type="entry name" value="MerR_fam"/>
</dbReference>
<dbReference type="CDD" id="cd01106">
    <property type="entry name" value="HTH_TipAL-Mta"/>
    <property type="match status" value="1"/>
</dbReference>
<dbReference type="SUPFAM" id="SSF89082">
    <property type="entry name" value="Antibiotic binding domain of TipA-like multidrug resistance regulators"/>
    <property type="match status" value="1"/>
</dbReference>
<organism evidence="6 7">
    <name type="scientific">Tumebacillus lipolyticus</name>
    <dbReference type="NCBI Taxonomy" id="1280370"/>
    <lineage>
        <taxon>Bacteria</taxon>
        <taxon>Bacillati</taxon>
        <taxon>Bacillota</taxon>
        <taxon>Bacilli</taxon>
        <taxon>Bacillales</taxon>
        <taxon>Alicyclobacillaceae</taxon>
        <taxon>Tumebacillus</taxon>
    </lineage>
</organism>
<dbReference type="Gene3D" id="1.10.1660.10">
    <property type="match status" value="1"/>
</dbReference>
<evidence type="ECO:0000256" key="3">
    <source>
        <dbReference type="ARBA" id="ARBA00023159"/>
    </source>
</evidence>
<protein>
    <submittedName>
        <fullName evidence="6">MerR family transcriptional regulator</fullName>
    </submittedName>
</protein>
<dbReference type="InterPro" id="IPR012925">
    <property type="entry name" value="TipAS_dom"/>
</dbReference>
<evidence type="ECO:0000256" key="2">
    <source>
        <dbReference type="ARBA" id="ARBA00023125"/>
    </source>
</evidence>
<name>A0ABW4ZXW6_9BACL</name>
<dbReference type="InterPro" id="IPR036244">
    <property type="entry name" value="TipA-like_antibiotic-bd"/>
</dbReference>
<proteinExistence type="predicted"/>
<accession>A0ABW4ZXW6</accession>
<evidence type="ECO:0000256" key="1">
    <source>
        <dbReference type="ARBA" id="ARBA00023015"/>
    </source>
</evidence>
<dbReference type="EMBL" id="JBHUIO010000005">
    <property type="protein sequence ID" value="MFD2170415.1"/>
    <property type="molecule type" value="Genomic_DNA"/>
</dbReference>
<evidence type="ECO:0000259" key="5">
    <source>
        <dbReference type="PROSITE" id="PS50937"/>
    </source>
</evidence>
<gene>
    <name evidence="6" type="ORF">ACFSOY_10420</name>
</gene>